<dbReference type="EMBL" id="FNNE01000001">
    <property type="protein sequence ID" value="SDW10661.1"/>
    <property type="molecule type" value="Genomic_DNA"/>
</dbReference>
<protein>
    <recommendedName>
        <fullName evidence="3">Transmembrane anchor protein</fullName>
    </recommendedName>
</protein>
<proteinExistence type="predicted"/>
<dbReference type="Proteomes" id="UP000199675">
    <property type="component" value="Unassembled WGS sequence"/>
</dbReference>
<keyword evidence="2" id="KW-1185">Reference proteome</keyword>
<dbReference type="STRING" id="488533.SAMN04487960_101330"/>
<reference evidence="1 2" key="1">
    <citation type="submission" date="2016-10" db="EMBL/GenBank/DDBJ databases">
        <authorList>
            <person name="de Groot N.N."/>
        </authorList>
    </citation>
    <scope>NUCLEOTIDE SEQUENCE [LARGE SCALE GENOMIC DNA]</scope>
    <source>
        <strain evidence="1 2">CGMCC 1.7059</strain>
    </source>
</reference>
<evidence type="ECO:0008006" key="3">
    <source>
        <dbReference type="Google" id="ProtNLM"/>
    </source>
</evidence>
<name>A0A1H2QU40_9GAMM</name>
<accession>A0A1H2QU40</accession>
<sequence>MYNQTKASQDAMPSSAQLLRSTVAAIVVALAILVTMVLPAEYAIDPTGIGRALGLQNMGEVKAQLAAEAVDEPIESVSGGSGNQEILERLERIEAALAGLSAAQVVPAAAAPAEPAVKTETMSLTLAPNQGAEIKVEMAEGAIIEYEWLTDGGKINFDTHGDPYNAPRDFYHGYSKGLFVPGDQGQLEAAFDGYHGWFWRNRTPADIEVTLIVKGEFASIKRML</sequence>
<evidence type="ECO:0000313" key="1">
    <source>
        <dbReference type="EMBL" id="SDW10661.1"/>
    </source>
</evidence>
<evidence type="ECO:0000313" key="2">
    <source>
        <dbReference type="Proteomes" id="UP000199675"/>
    </source>
</evidence>
<gene>
    <name evidence="1" type="ORF">SAMN04487960_101330</name>
</gene>
<dbReference type="OrthoDB" id="952847at2"/>
<dbReference type="RefSeq" id="WP_091811195.1">
    <property type="nucleotide sequence ID" value="NZ_FNNE01000001.1"/>
</dbReference>
<organism evidence="1 2">
    <name type="scientific">Marinobacter mobilis</name>
    <dbReference type="NCBI Taxonomy" id="488533"/>
    <lineage>
        <taxon>Bacteria</taxon>
        <taxon>Pseudomonadati</taxon>
        <taxon>Pseudomonadota</taxon>
        <taxon>Gammaproteobacteria</taxon>
        <taxon>Pseudomonadales</taxon>
        <taxon>Marinobacteraceae</taxon>
        <taxon>Marinobacter</taxon>
    </lineage>
</organism>
<dbReference type="AlphaFoldDB" id="A0A1H2QU40"/>